<dbReference type="AlphaFoldDB" id="A0A5E7SFR9"/>
<dbReference type="EMBL" id="CABVJC010000002">
    <property type="protein sequence ID" value="VVP84835.1"/>
    <property type="molecule type" value="Genomic_DNA"/>
</dbReference>
<accession>A0A5E7SFR9</accession>
<sequence length="39" mass="4177">MAVGALAYDRIAGLLKKRADGAGEDWVIIHDQNSLAHVT</sequence>
<reference evidence="1 2" key="1">
    <citation type="submission" date="2019-09" db="EMBL/GenBank/DDBJ databases">
        <authorList>
            <person name="Chandra G."/>
            <person name="Truman W A."/>
        </authorList>
    </citation>
    <scope>NUCLEOTIDE SEQUENCE [LARGE SCALE GENOMIC DNA]</scope>
    <source>
        <strain evidence="1">PS941</strain>
    </source>
</reference>
<evidence type="ECO:0000313" key="2">
    <source>
        <dbReference type="Proteomes" id="UP000326452"/>
    </source>
</evidence>
<organism evidence="1 2">
    <name type="scientific">Pseudomonas fluorescens</name>
    <dbReference type="NCBI Taxonomy" id="294"/>
    <lineage>
        <taxon>Bacteria</taxon>
        <taxon>Pseudomonadati</taxon>
        <taxon>Pseudomonadota</taxon>
        <taxon>Gammaproteobacteria</taxon>
        <taxon>Pseudomonadales</taxon>
        <taxon>Pseudomonadaceae</taxon>
        <taxon>Pseudomonas</taxon>
    </lineage>
</organism>
<dbReference type="Proteomes" id="UP000326452">
    <property type="component" value="Unassembled WGS sequence"/>
</dbReference>
<name>A0A5E7SFR9_PSEFL</name>
<proteinExistence type="predicted"/>
<gene>
    <name evidence="1" type="ORF">PS941_01097</name>
</gene>
<evidence type="ECO:0000313" key="1">
    <source>
        <dbReference type="EMBL" id="VVP84835.1"/>
    </source>
</evidence>
<protein>
    <submittedName>
        <fullName evidence="1">Uncharacterized protein</fullName>
    </submittedName>
</protein>